<feature type="compositionally biased region" description="Basic and acidic residues" evidence="2">
    <location>
        <begin position="518"/>
        <end position="530"/>
    </location>
</feature>
<name>A0ABQ5EG59_9ASTR</name>
<dbReference type="EMBL" id="BQNB010016275">
    <property type="protein sequence ID" value="GJT49899.1"/>
    <property type="molecule type" value="Genomic_DNA"/>
</dbReference>
<evidence type="ECO:0000313" key="3">
    <source>
        <dbReference type="EMBL" id="GJT49899.1"/>
    </source>
</evidence>
<dbReference type="Proteomes" id="UP001151760">
    <property type="component" value="Unassembled WGS sequence"/>
</dbReference>
<feature type="coiled-coil region" evidence="1">
    <location>
        <begin position="373"/>
        <end position="400"/>
    </location>
</feature>
<keyword evidence="4" id="KW-1185">Reference proteome</keyword>
<evidence type="ECO:0000256" key="1">
    <source>
        <dbReference type="SAM" id="Coils"/>
    </source>
</evidence>
<feature type="compositionally biased region" description="Basic and acidic residues" evidence="2">
    <location>
        <begin position="494"/>
        <end position="507"/>
    </location>
</feature>
<reference evidence="3" key="1">
    <citation type="journal article" date="2022" name="Int. J. Mol. Sci.">
        <title>Draft Genome of Tanacetum Coccineum: Genomic Comparison of Closely Related Tanacetum-Family Plants.</title>
        <authorList>
            <person name="Yamashiro T."/>
            <person name="Shiraishi A."/>
            <person name="Nakayama K."/>
            <person name="Satake H."/>
        </authorList>
    </citation>
    <scope>NUCLEOTIDE SEQUENCE</scope>
</reference>
<sequence>MRRKGKDFSGTVTPLFATMLKQQQAVEGEGSGQPSEPQHTPTTASPSHESQIPIVASSSHTKKTHKHKKPKRKATKISRSSRPTIPVANETIHKKKGDRVERAATIASSLGAEQASGNIIRTQSTATLNEPIPQGIGSGSGLRRQETKLGDRPAQTRFERLSKQSNDPPLSRVNILGSGKDTVEIAHLKKRFKKLERKKKSRTPQLKRRLFKVRIESSADKSLGDQEDASKQGRNISEVDQDEGTSWFQEDAETQGRYAYDVGINIASTSITTASINVTTAELVTTVSAPITTAGVSVSTADPNEKSKEKESKEKGVSSETTTRLTRGVSIQETSKTTTRISIVPPQQQLDPKDKGKGKMVEQEKPLKKKDQIKFDEELAQRLQAQLHAKLEEEDKLARQREKDANIALIEEWDNVQAMMDADYELCQRLQAQEQVELTIEERSRLFMELMDERKRHFARLRAEEKIRKPLTKAQKRNQMCTYLKNMVVKESKDKAEGSEKKAEGSRKKIVGRKRGGEKHDEQSVKKQKLKDDAEKTELKLCLEIVPKDDEVISFESLDTKYPIVDWKTHIISKDKMYYHIIRADGSLYDSCGVHVLLMDTGVNIHMLIEKKYPLTQEMLSRMLSRKLEVDHESEMGRIVGIKRHLNVVEVNAASFGSYYCWLYYYCWRRQQEIVQDITTARVILVLPVLIVTTARKFLLLEYRNIMDGDDIEDLTIEQYLRLTQETYFGESTPNYDPTLEFAHYFRPNQPSVESDYDSKDMEEEVEYMTDDKVVMSEQEESNHEYAQSTRHLEDEDDDDEWLNVEIKKHMNAKDNIMPQRVYEYLCLDKLREKMNSHQSIKKIYMVSIRQEEETFNPLEIGIDLFSYESPACLQFEQKTRSCGTINPQDEIARPVSLSPDRRGLVKIWHVCKPIHVTYDDGSGEDCGMWPTCDPDSKFWFRYNEVFRVNEHGTLSYDVKEEYAKDIGNPYSRKFYEYNKVFNNDIEHLSNEYILRIGKKGYVLDDVWGKCKQCYKKINEAWHNEGYEEDEIWRSGDEKTDYDPPYVNIKTFEVKKYSFKGGCSFVCITNREDDTLPLGHVNGARFKAMIRKELKDIKYVHEMT</sequence>
<feature type="region of interest" description="Disordered" evidence="2">
    <location>
        <begin position="21"/>
        <end position="100"/>
    </location>
</feature>
<accession>A0ABQ5EG59</accession>
<gene>
    <name evidence="3" type="ORF">Tco_0976056</name>
</gene>
<feature type="region of interest" description="Disordered" evidence="2">
    <location>
        <begin position="297"/>
        <end position="365"/>
    </location>
</feature>
<feature type="region of interest" description="Disordered" evidence="2">
    <location>
        <begin position="494"/>
        <end position="530"/>
    </location>
</feature>
<feature type="compositionally biased region" description="Basic residues" evidence="2">
    <location>
        <begin position="60"/>
        <end position="76"/>
    </location>
</feature>
<feature type="compositionally biased region" description="Polar residues" evidence="2">
    <location>
        <begin position="321"/>
        <end position="350"/>
    </location>
</feature>
<feature type="region of interest" description="Disordered" evidence="2">
    <location>
        <begin position="217"/>
        <end position="246"/>
    </location>
</feature>
<organism evidence="3 4">
    <name type="scientific">Tanacetum coccineum</name>
    <dbReference type="NCBI Taxonomy" id="301880"/>
    <lineage>
        <taxon>Eukaryota</taxon>
        <taxon>Viridiplantae</taxon>
        <taxon>Streptophyta</taxon>
        <taxon>Embryophyta</taxon>
        <taxon>Tracheophyta</taxon>
        <taxon>Spermatophyta</taxon>
        <taxon>Magnoliopsida</taxon>
        <taxon>eudicotyledons</taxon>
        <taxon>Gunneridae</taxon>
        <taxon>Pentapetalae</taxon>
        <taxon>asterids</taxon>
        <taxon>campanulids</taxon>
        <taxon>Asterales</taxon>
        <taxon>Asteraceae</taxon>
        <taxon>Asteroideae</taxon>
        <taxon>Anthemideae</taxon>
        <taxon>Anthemidinae</taxon>
        <taxon>Tanacetum</taxon>
    </lineage>
</organism>
<feature type="compositionally biased region" description="Polar residues" evidence="2">
    <location>
        <begin position="32"/>
        <end position="50"/>
    </location>
</feature>
<keyword evidence="1" id="KW-0175">Coiled coil</keyword>
<evidence type="ECO:0000313" key="4">
    <source>
        <dbReference type="Proteomes" id="UP001151760"/>
    </source>
</evidence>
<feature type="compositionally biased region" description="Basic residues" evidence="2">
    <location>
        <begin position="508"/>
        <end position="517"/>
    </location>
</feature>
<protein>
    <submittedName>
        <fullName evidence="3">Uncharacterized protein</fullName>
    </submittedName>
</protein>
<feature type="compositionally biased region" description="Basic and acidic residues" evidence="2">
    <location>
        <begin position="303"/>
        <end position="317"/>
    </location>
</feature>
<feature type="compositionally biased region" description="Basic and acidic residues" evidence="2">
    <location>
        <begin position="351"/>
        <end position="365"/>
    </location>
</feature>
<feature type="compositionally biased region" description="Basic and acidic residues" evidence="2">
    <location>
        <begin position="217"/>
        <end position="231"/>
    </location>
</feature>
<proteinExistence type="predicted"/>
<comment type="caution">
    <text evidence="3">The sequence shown here is derived from an EMBL/GenBank/DDBJ whole genome shotgun (WGS) entry which is preliminary data.</text>
</comment>
<evidence type="ECO:0000256" key="2">
    <source>
        <dbReference type="SAM" id="MobiDB-lite"/>
    </source>
</evidence>
<feature type="region of interest" description="Disordered" evidence="2">
    <location>
        <begin position="129"/>
        <end position="153"/>
    </location>
</feature>
<feature type="region of interest" description="Disordered" evidence="2">
    <location>
        <begin position="777"/>
        <end position="797"/>
    </location>
</feature>
<reference evidence="3" key="2">
    <citation type="submission" date="2022-01" db="EMBL/GenBank/DDBJ databases">
        <authorList>
            <person name="Yamashiro T."/>
            <person name="Shiraishi A."/>
            <person name="Satake H."/>
            <person name="Nakayama K."/>
        </authorList>
    </citation>
    <scope>NUCLEOTIDE SEQUENCE</scope>
</reference>